<keyword evidence="2" id="KW-0812">Transmembrane</keyword>
<keyword evidence="2" id="KW-0472">Membrane</keyword>
<accession>A0ABQ4UHF7</accession>
<evidence type="ECO:0000256" key="1">
    <source>
        <dbReference type="SAM" id="MobiDB-lite"/>
    </source>
</evidence>
<dbReference type="EMBL" id="BPRC01000011">
    <property type="protein sequence ID" value="GJE66008.1"/>
    <property type="molecule type" value="Genomic_DNA"/>
</dbReference>
<feature type="transmembrane region" description="Helical" evidence="2">
    <location>
        <begin position="129"/>
        <end position="148"/>
    </location>
</feature>
<proteinExistence type="predicted"/>
<feature type="transmembrane region" description="Helical" evidence="2">
    <location>
        <begin position="97"/>
        <end position="122"/>
    </location>
</feature>
<sequence>MITRLLSAALVAGFLASVVATGLQLALTSPLILQAETYEGEGAHAALAPSHDSAPFASLIVPAHAPSQHAHGGGGQDHGHAHGKADEWQPAPGLQRMAFTGLATLVGGVGYALLLAAVMLALRREPTPQSGLVVGVAGFLAVALAPAIGLPPELPGMGAAPLLLRQSWWLMTVIATGLGLYLIAVRRVPLTILGGLVLIVAPHLAGAPQSVDTVSSQVPPAAAAQFAARSLAIGFVFWAVIGLAYGWAWRLFGREAGARAHA</sequence>
<dbReference type="Pfam" id="PF09490">
    <property type="entry name" value="CbtA"/>
    <property type="match status" value="1"/>
</dbReference>
<feature type="compositionally biased region" description="Basic and acidic residues" evidence="1">
    <location>
        <begin position="77"/>
        <end position="87"/>
    </location>
</feature>
<evidence type="ECO:0008006" key="5">
    <source>
        <dbReference type="Google" id="ProtNLM"/>
    </source>
</evidence>
<protein>
    <recommendedName>
        <fullName evidence="5">Cobalt transporter</fullName>
    </recommendedName>
</protein>
<name>A0ABQ4UHF7_9HYPH</name>
<comment type="caution">
    <text evidence="3">The sequence shown here is derived from an EMBL/GenBank/DDBJ whole genome shotgun (WGS) entry which is preliminary data.</text>
</comment>
<organism evidence="3 4">
    <name type="scientific">Methylorubrum aminovorans</name>
    <dbReference type="NCBI Taxonomy" id="269069"/>
    <lineage>
        <taxon>Bacteria</taxon>
        <taxon>Pseudomonadati</taxon>
        <taxon>Pseudomonadota</taxon>
        <taxon>Alphaproteobacteria</taxon>
        <taxon>Hyphomicrobiales</taxon>
        <taxon>Methylobacteriaceae</taxon>
        <taxon>Methylorubrum</taxon>
    </lineage>
</organism>
<dbReference type="RefSeq" id="WP_238225550.1">
    <property type="nucleotide sequence ID" value="NZ_BAAADH010000007.1"/>
</dbReference>
<feature type="transmembrane region" description="Helical" evidence="2">
    <location>
        <begin position="231"/>
        <end position="252"/>
    </location>
</feature>
<gene>
    <name evidence="3" type="ORF">LNAOJCKE_3222</name>
</gene>
<keyword evidence="4" id="KW-1185">Reference proteome</keyword>
<feature type="region of interest" description="Disordered" evidence="1">
    <location>
        <begin position="66"/>
        <end position="87"/>
    </location>
</feature>
<feature type="transmembrane region" description="Helical" evidence="2">
    <location>
        <begin position="168"/>
        <end position="185"/>
    </location>
</feature>
<evidence type="ECO:0000256" key="2">
    <source>
        <dbReference type="SAM" id="Phobius"/>
    </source>
</evidence>
<dbReference type="Proteomes" id="UP001055039">
    <property type="component" value="Unassembled WGS sequence"/>
</dbReference>
<reference evidence="3" key="1">
    <citation type="journal article" date="2021" name="Front. Microbiol.">
        <title>Comprehensive Comparative Genomics and Phenotyping of Methylobacterium Species.</title>
        <authorList>
            <person name="Alessa O."/>
            <person name="Ogura Y."/>
            <person name="Fujitani Y."/>
            <person name="Takami H."/>
            <person name="Hayashi T."/>
            <person name="Sahin N."/>
            <person name="Tani A."/>
        </authorList>
    </citation>
    <scope>NUCLEOTIDE SEQUENCE</scope>
    <source>
        <strain evidence="3">NBRC 15686</strain>
    </source>
</reference>
<dbReference type="InterPro" id="IPR012666">
    <property type="entry name" value="CbtA_put"/>
</dbReference>
<feature type="transmembrane region" description="Helical" evidence="2">
    <location>
        <begin position="192"/>
        <end position="211"/>
    </location>
</feature>
<dbReference type="NCBIfam" id="TIGR02458">
    <property type="entry name" value="CbtA"/>
    <property type="match status" value="1"/>
</dbReference>
<evidence type="ECO:0000313" key="4">
    <source>
        <dbReference type="Proteomes" id="UP001055039"/>
    </source>
</evidence>
<keyword evidence="2" id="KW-1133">Transmembrane helix</keyword>
<evidence type="ECO:0000313" key="3">
    <source>
        <dbReference type="EMBL" id="GJE66008.1"/>
    </source>
</evidence>
<reference evidence="3" key="2">
    <citation type="submission" date="2021-08" db="EMBL/GenBank/DDBJ databases">
        <authorList>
            <person name="Tani A."/>
            <person name="Ola A."/>
            <person name="Ogura Y."/>
            <person name="Katsura K."/>
            <person name="Hayashi T."/>
        </authorList>
    </citation>
    <scope>NUCLEOTIDE SEQUENCE</scope>
    <source>
        <strain evidence="3">NBRC 15686</strain>
    </source>
</reference>